<dbReference type="OMA" id="CMARANC"/>
<name>I7I812_BABMR</name>
<dbReference type="SUPFAM" id="SSF49899">
    <property type="entry name" value="Concanavalin A-like lectins/glucanases"/>
    <property type="match status" value="1"/>
</dbReference>
<dbReference type="InterPro" id="IPR043136">
    <property type="entry name" value="B30.2/SPRY_sf"/>
</dbReference>
<evidence type="ECO:0000256" key="1">
    <source>
        <dbReference type="ARBA" id="ARBA00004123"/>
    </source>
</evidence>
<dbReference type="Gene3D" id="2.60.120.920">
    <property type="match status" value="1"/>
</dbReference>
<reference evidence="4 5" key="1">
    <citation type="journal article" date="2012" name="Nucleic Acids Res.">
        <title>Sequencing of the smallest Apicomplexan genome from the human pathogen Babesia microti.</title>
        <authorList>
            <person name="Cornillot E."/>
            <person name="Hadj-Kaddour K."/>
            <person name="Dassouli A."/>
            <person name="Noel B."/>
            <person name="Ranwez V."/>
            <person name="Vacherie B."/>
            <person name="Augagneur Y."/>
            <person name="Bres V."/>
            <person name="Duclos A."/>
            <person name="Randazzo S."/>
            <person name="Carcy B."/>
            <person name="Debierre-Grockiego F."/>
            <person name="Delbecq S."/>
            <person name="Moubri-Menage K."/>
            <person name="Shams-Eldin H."/>
            <person name="Usmani-Brown S."/>
            <person name="Bringaud F."/>
            <person name="Wincker P."/>
            <person name="Vivares C.P."/>
            <person name="Schwarz R.T."/>
            <person name="Schetters T.P."/>
            <person name="Krause P.J."/>
            <person name="Gorenflot A."/>
            <person name="Berry V."/>
            <person name="Barbe V."/>
            <person name="Ben Mamoun C."/>
        </authorList>
    </citation>
    <scope>NUCLEOTIDE SEQUENCE [LARGE SCALE GENOMIC DNA]</scope>
    <source>
        <strain evidence="4 5">RI</strain>
    </source>
</reference>
<dbReference type="InterPro" id="IPR001870">
    <property type="entry name" value="B30.2/SPRY"/>
</dbReference>
<dbReference type="GO" id="GO:0032259">
    <property type="term" value="P:methylation"/>
    <property type="evidence" value="ECO:0007669"/>
    <property type="project" value="UniProtKB-KW"/>
</dbReference>
<dbReference type="EMBL" id="FO082871">
    <property type="protein sequence ID" value="CCF72793.1"/>
    <property type="molecule type" value="Genomic_DNA"/>
</dbReference>
<dbReference type="PANTHER" id="PTHR10598:SF0">
    <property type="entry name" value="SET1_ASH2 HISTONE METHYLTRANSFERASE COMPLEX SUBUNIT ASH2"/>
    <property type="match status" value="1"/>
</dbReference>
<evidence type="ECO:0000313" key="5">
    <source>
        <dbReference type="Proteomes" id="UP000002899"/>
    </source>
</evidence>
<dbReference type="InterPro" id="IPR003877">
    <property type="entry name" value="SPRY_dom"/>
</dbReference>
<evidence type="ECO:0000259" key="3">
    <source>
        <dbReference type="PROSITE" id="PS50188"/>
    </source>
</evidence>
<dbReference type="GeneID" id="24423407"/>
<dbReference type="OrthoDB" id="10266026at2759"/>
<keyword evidence="4" id="KW-0489">Methyltransferase</keyword>
<dbReference type="GO" id="GO:0000976">
    <property type="term" value="F:transcription cis-regulatory region binding"/>
    <property type="evidence" value="ECO:0007669"/>
    <property type="project" value="TreeGrafter"/>
</dbReference>
<sequence length="228" mass="25594">MGYVMHILRYKDDSITLEGNKIIGYKGWITCLANLAAQHGNWYFEVHFHTQFKELQFIGNPLADIPKPALRVGWACRYQRYDTPLGINNFSIGYSSVDGSCVRVIRDSYAIPYNPGDIVGCYLHIPNNVSLLPDPRNDHKLYEFLQGGMLCDPQFPPDAEVIPESYVKFSVNGVDQGLATHDLLNGCYHPAISLFMGAIATFNFGPNFKYDPGPEFLPCANMKPPEIP</sequence>
<evidence type="ECO:0000313" key="4">
    <source>
        <dbReference type="EMBL" id="CCF72793.1"/>
    </source>
</evidence>
<dbReference type="Proteomes" id="UP000002899">
    <property type="component" value="Chromosome I"/>
</dbReference>
<reference evidence="4 5" key="2">
    <citation type="journal article" date="2013" name="PLoS ONE">
        <title>Whole genome mapping and re-organization of the nuclear and mitochondrial genomes of Babesia microti isolates.</title>
        <authorList>
            <person name="Cornillot E."/>
            <person name="Dassouli A."/>
            <person name="Garg A."/>
            <person name="Pachikara N."/>
            <person name="Randazzo S."/>
            <person name="Depoix D."/>
            <person name="Carcy B."/>
            <person name="Delbecq S."/>
            <person name="Frutos R."/>
            <person name="Silva J.C."/>
            <person name="Sutton R."/>
            <person name="Krause P.J."/>
            <person name="Mamoun C.B."/>
        </authorList>
    </citation>
    <scope>NUCLEOTIDE SEQUENCE [LARGE SCALE GENOMIC DNA]</scope>
    <source>
        <strain evidence="4 5">RI</strain>
    </source>
</reference>
<dbReference type="GO" id="GO:0008168">
    <property type="term" value="F:methyltransferase activity"/>
    <property type="evidence" value="ECO:0007669"/>
    <property type="project" value="UniProtKB-KW"/>
</dbReference>
<dbReference type="PANTHER" id="PTHR10598">
    <property type="entry name" value="SET1/ASH2 HISTONE METHYLTRANSFERASE COMPLEX SUBUNIT ASH2"/>
    <property type="match status" value="1"/>
</dbReference>
<keyword evidence="5" id="KW-1185">Reference proteome</keyword>
<keyword evidence="2" id="KW-0539">Nucleus</keyword>
<reference evidence="4 5" key="3">
    <citation type="journal article" date="2016" name="Sci. Rep.">
        <title>Genome-wide diversity and gene expression profiling of Babesia microti isolates identify polymorphic genes that mediate host-pathogen interactions.</title>
        <authorList>
            <person name="Silva J.C."/>
            <person name="Cornillot E."/>
            <person name="McCracken C."/>
            <person name="Usmani-Brown S."/>
            <person name="Dwivedi A."/>
            <person name="Ifeonu O.O."/>
            <person name="Crabtree J."/>
            <person name="Gotia H.T."/>
            <person name="Virji A.Z."/>
            <person name="Reynes C."/>
            <person name="Colinge J."/>
            <person name="Kumar V."/>
            <person name="Lawres L."/>
            <person name="Pazzi J.E."/>
            <person name="Pablo J.V."/>
            <person name="Hung C."/>
            <person name="Brancato J."/>
            <person name="Kumari P."/>
            <person name="Orvis J."/>
            <person name="Tretina K."/>
            <person name="Chibucos M."/>
            <person name="Ott S."/>
            <person name="Sadzewicz L."/>
            <person name="Sengamalay N."/>
            <person name="Shetty A.C."/>
            <person name="Su Q."/>
            <person name="Tallon L."/>
            <person name="Fraser C.M."/>
            <person name="Frutos R."/>
            <person name="Molina D.M."/>
            <person name="Krause P.J."/>
            <person name="Ben Mamoun C."/>
        </authorList>
    </citation>
    <scope>NUCLEOTIDE SEQUENCE [LARGE SCALE GENOMIC DNA]</scope>
    <source>
        <strain evidence="4 5">RI</strain>
    </source>
</reference>
<evidence type="ECO:0000256" key="2">
    <source>
        <dbReference type="ARBA" id="ARBA00023242"/>
    </source>
</evidence>
<proteinExistence type="predicted"/>
<dbReference type="InterPro" id="IPR013320">
    <property type="entry name" value="ConA-like_dom_sf"/>
</dbReference>
<dbReference type="Pfam" id="PF00622">
    <property type="entry name" value="SPRY"/>
    <property type="match status" value="1"/>
</dbReference>
<dbReference type="GO" id="GO:0048188">
    <property type="term" value="C:Set1C/COMPASS complex"/>
    <property type="evidence" value="ECO:0007669"/>
    <property type="project" value="InterPro"/>
</dbReference>
<dbReference type="KEGG" id="bmic:BMR1_01G01685"/>
<keyword evidence="4" id="KW-0808">Transferase</keyword>
<dbReference type="SMART" id="SM00449">
    <property type="entry name" value="SPRY"/>
    <property type="match status" value="1"/>
</dbReference>
<feature type="domain" description="B30.2/SPRY" evidence="3">
    <location>
        <begin position="1"/>
        <end position="178"/>
    </location>
</feature>
<dbReference type="PROSITE" id="PS50188">
    <property type="entry name" value="B302_SPRY"/>
    <property type="match status" value="1"/>
</dbReference>
<dbReference type="RefSeq" id="XP_012647402.1">
    <property type="nucleotide sequence ID" value="XM_012791948.1"/>
</dbReference>
<gene>
    <name evidence="4" type="ORF">BMR1_01G01685</name>
</gene>
<organism evidence="4 5">
    <name type="scientific">Babesia microti (strain RI)</name>
    <dbReference type="NCBI Taxonomy" id="1133968"/>
    <lineage>
        <taxon>Eukaryota</taxon>
        <taxon>Sar</taxon>
        <taxon>Alveolata</taxon>
        <taxon>Apicomplexa</taxon>
        <taxon>Aconoidasida</taxon>
        <taxon>Piroplasmida</taxon>
        <taxon>Babesiidae</taxon>
        <taxon>Babesia</taxon>
    </lineage>
</organism>
<protein>
    <submittedName>
        <fullName evidence="4">Set1/Ash2 histone methyltransferase complex subunit ASH2</fullName>
    </submittedName>
</protein>
<accession>I7I812</accession>
<dbReference type="AlphaFoldDB" id="I7I812"/>
<dbReference type="InterPro" id="IPR037353">
    <property type="entry name" value="ASH2"/>
</dbReference>
<dbReference type="CDD" id="cd12872">
    <property type="entry name" value="SPRY_Ash2"/>
    <property type="match status" value="1"/>
</dbReference>
<dbReference type="VEuPathDB" id="PiroplasmaDB:BMR1_01G01685"/>
<comment type="subcellular location">
    <subcellularLocation>
        <location evidence="1">Nucleus</location>
    </subcellularLocation>
</comment>